<accession>A0A0F9QVV7</accession>
<feature type="compositionally biased region" description="Pro residues" evidence="1">
    <location>
        <begin position="100"/>
        <end position="119"/>
    </location>
</feature>
<gene>
    <name evidence="2" type="ORF">LCGC14_0671800</name>
</gene>
<feature type="region of interest" description="Disordered" evidence="1">
    <location>
        <begin position="1"/>
        <end position="144"/>
    </location>
</feature>
<feature type="compositionally biased region" description="Basic and acidic residues" evidence="1">
    <location>
        <begin position="57"/>
        <end position="71"/>
    </location>
</feature>
<reference evidence="2" key="1">
    <citation type="journal article" date="2015" name="Nature">
        <title>Complex archaea that bridge the gap between prokaryotes and eukaryotes.</title>
        <authorList>
            <person name="Spang A."/>
            <person name="Saw J.H."/>
            <person name="Jorgensen S.L."/>
            <person name="Zaremba-Niedzwiedzka K."/>
            <person name="Martijn J."/>
            <person name="Lind A.E."/>
            <person name="van Eijk R."/>
            <person name="Schleper C."/>
            <person name="Guy L."/>
            <person name="Ettema T.J."/>
        </authorList>
    </citation>
    <scope>NUCLEOTIDE SEQUENCE</scope>
</reference>
<comment type="caution">
    <text evidence="2">The sequence shown here is derived from an EMBL/GenBank/DDBJ whole genome shotgun (WGS) entry which is preliminary data.</text>
</comment>
<feature type="non-terminal residue" evidence="2">
    <location>
        <position position="144"/>
    </location>
</feature>
<name>A0A0F9QVV7_9ZZZZ</name>
<dbReference type="EMBL" id="LAZR01001323">
    <property type="protein sequence ID" value="KKN46584.1"/>
    <property type="molecule type" value="Genomic_DNA"/>
</dbReference>
<proteinExistence type="predicted"/>
<evidence type="ECO:0000313" key="2">
    <source>
        <dbReference type="EMBL" id="KKN46584.1"/>
    </source>
</evidence>
<evidence type="ECO:0000256" key="1">
    <source>
        <dbReference type="SAM" id="MobiDB-lite"/>
    </source>
</evidence>
<protein>
    <submittedName>
        <fullName evidence="2">Uncharacterized protein</fullName>
    </submittedName>
</protein>
<organism evidence="2">
    <name type="scientific">marine sediment metagenome</name>
    <dbReference type="NCBI Taxonomy" id="412755"/>
    <lineage>
        <taxon>unclassified sequences</taxon>
        <taxon>metagenomes</taxon>
        <taxon>ecological metagenomes</taxon>
    </lineage>
</organism>
<sequence length="144" mass="15740">MSEETPFNEGVKSNTGTPPVEPGVIDTGTPPQDGQVLADGQIRGEDGKIYVSLDAVQTERTDRQTKQKALEEELEGYKNPSAPDPEPEPDFNWEGLGQPGDPPNQPIQPPPPQVPPVQQPPYTGGIDPMQQANEQFQQYLDVRP</sequence>
<dbReference type="AlphaFoldDB" id="A0A0F9QVV7"/>